<feature type="region of interest" description="Disordered" evidence="1">
    <location>
        <begin position="122"/>
        <end position="167"/>
    </location>
</feature>
<feature type="compositionally biased region" description="Low complexity" evidence="1">
    <location>
        <begin position="125"/>
        <end position="134"/>
    </location>
</feature>
<dbReference type="EMBL" id="CP071090">
    <property type="protein sequence ID" value="QSQ28402.1"/>
    <property type="molecule type" value="Genomic_DNA"/>
</dbReference>
<sequence>MRKACAVTVLVGTATGCHLHASKRRQIEWPDEASTELVAPSMEAGAALAAAAAIRELIQTNTDPRLFSGCSSPEQGLNAVVFKHQASGLYFVVLEQRFDRCGGPSGRVLDWWHEYAVTPQGEIVAEAPQGEGEAPAPPVSPSPPTPEPSPSPGPQSEPAAMPPEPGP</sequence>
<accession>A0ABX7PDA5</accession>
<protein>
    <recommendedName>
        <fullName evidence="4">Lipoprotein</fullName>
    </recommendedName>
</protein>
<proteinExistence type="predicted"/>
<organism evidence="2 3">
    <name type="scientific">Pyxidicoccus parkwayensis</name>
    <dbReference type="NCBI Taxonomy" id="2813578"/>
    <lineage>
        <taxon>Bacteria</taxon>
        <taxon>Pseudomonadati</taxon>
        <taxon>Myxococcota</taxon>
        <taxon>Myxococcia</taxon>
        <taxon>Myxococcales</taxon>
        <taxon>Cystobacterineae</taxon>
        <taxon>Myxococcaceae</taxon>
        <taxon>Pyxidicoccus</taxon>
    </lineage>
</organism>
<evidence type="ECO:0000313" key="2">
    <source>
        <dbReference type="EMBL" id="QSQ28402.1"/>
    </source>
</evidence>
<gene>
    <name evidence="2" type="ORF">JY651_36165</name>
</gene>
<dbReference type="Proteomes" id="UP000662747">
    <property type="component" value="Chromosome"/>
</dbReference>
<feature type="compositionally biased region" description="Pro residues" evidence="1">
    <location>
        <begin position="135"/>
        <end position="167"/>
    </location>
</feature>
<reference evidence="2 3" key="1">
    <citation type="submission" date="2021-02" db="EMBL/GenBank/DDBJ databases">
        <title>De Novo genome assembly of isolated myxobacteria.</title>
        <authorList>
            <person name="Stevens D.C."/>
        </authorList>
    </citation>
    <scope>NUCLEOTIDE SEQUENCE [LARGE SCALE GENOMIC DNA]</scope>
    <source>
        <strain evidence="3">SCPEA02</strain>
    </source>
</reference>
<evidence type="ECO:0000256" key="1">
    <source>
        <dbReference type="SAM" id="MobiDB-lite"/>
    </source>
</evidence>
<keyword evidence="3" id="KW-1185">Reference proteome</keyword>
<dbReference type="PROSITE" id="PS51257">
    <property type="entry name" value="PROKAR_LIPOPROTEIN"/>
    <property type="match status" value="1"/>
</dbReference>
<evidence type="ECO:0000313" key="3">
    <source>
        <dbReference type="Proteomes" id="UP000662747"/>
    </source>
</evidence>
<name>A0ABX7PDA5_9BACT</name>
<evidence type="ECO:0008006" key="4">
    <source>
        <dbReference type="Google" id="ProtNLM"/>
    </source>
</evidence>